<dbReference type="PANTHER" id="PTHR11228">
    <property type="entry name" value="RADICAL SAM DOMAIN PROTEIN"/>
    <property type="match status" value="1"/>
</dbReference>
<dbReference type="Proteomes" id="UP001594351">
    <property type="component" value="Unassembled WGS sequence"/>
</dbReference>
<dbReference type="InterPro" id="IPR034391">
    <property type="entry name" value="AdoMet-like_SPASM_containing"/>
</dbReference>
<dbReference type="Pfam" id="PF13186">
    <property type="entry name" value="SPASM"/>
    <property type="match status" value="1"/>
</dbReference>
<keyword evidence="4" id="KW-0479">Metal-binding</keyword>
<evidence type="ECO:0000256" key="1">
    <source>
        <dbReference type="ARBA" id="ARBA00001966"/>
    </source>
</evidence>
<name>A0ABV6Z2I3_UNCC1</name>
<dbReference type="SFLD" id="SFLDG01067">
    <property type="entry name" value="SPASM/twitch_domain_containing"/>
    <property type="match status" value="1"/>
</dbReference>
<evidence type="ECO:0000259" key="7">
    <source>
        <dbReference type="PROSITE" id="PS51918"/>
    </source>
</evidence>
<accession>A0ABV6Z2I3</accession>
<gene>
    <name evidence="8" type="ORF">ACFL27_20925</name>
</gene>
<dbReference type="Gene3D" id="3.20.20.70">
    <property type="entry name" value="Aldolase class I"/>
    <property type="match status" value="1"/>
</dbReference>
<comment type="caution">
    <text evidence="8">The sequence shown here is derived from an EMBL/GenBank/DDBJ whole genome shotgun (WGS) entry which is preliminary data.</text>
</comment>
<dbReference type="SFLD" id="SFLDS00029">
    <property type="entry name" value="Radical_SAM"/>
    <property type="match status" value="1"/>
</dbReference>
<reference evidence="8 9" key="1">
    <citation type="submission" date="2024-09" db="EMBL/GenBank/DDBJ databases">
        <title>Laminarin stimulates single cell rates of sulfate reduction while oxygen inhibits transcriptomic activity in coastal marine sediment.</title>
        <authorList>
            <person name="Lindsay M."/>
            <person name="Orcutt B."/>
            <person name="Emerson D."/>
            <person name="Stepanauskas R."/>
            <person name="D'Angelo T."/>
        </authorList>
    </citation>
    <scope>NUCLEOTIDE SEQUENCE [LARGE SCALE GENOMIC DNA]</scope>
    <source>
        <strain evidence="8">SAG AM-311-K15</strain>
    </source>
</reference>
<keyword evidence="6" id="KW-0411">Iron-sulfur</keyword>
<dbReference type="InterPro" id="IPR050377">
    <property type="entry name" value="Radical_SAM_PqqE_MftC-like"/>
</dbReference>
<evidence type="ECO:0000256" key="2">
    <source>
        <dbReference type="ARBA" id="ARBA00022485"/>
    </source>
</evidence>
<dbReference type="SUPFAM" id="SSF102114">
    <property type="entry name" value="Radical SAM enzymes"/>
    <property type="match status" value="1"/>
</dbReference>
<evidence type="ECO:0000256" key="3">
    <source>
        <dbReference type="ARBA" id="ARBA00022691"/>
    </source>
</evidence>
<dbReference type="InterPro" id="IPR058240">
    <property type="entry name" value="rSAM_sf"/>
</dbReference>
<sequence>MYRNDLFKKVTTVIRALTTRKLTLTCDAIPYHFSRVPLRKIVNWIAVEMSLFVKPDRPWGWPTRLQIEPSTFCNLRCAICPVTEGMARKTEHMELSTFKKIIDETGDYVFLIFLWDWGEPFLNPKIYDMIKYAKSRNIKIVSSTNGHIFTADKHAERLISSGIDTIIFAIDGITQETYARYRGGGQLEQVLSGLRKVVAAKQKAKSDGPLINFRFLVTRQNEHELADLPRFAQSYGVDSLTIKTLNPYCSGIDMLDERAWDFIPESEQFRRFRYPAPDRLPGRRIGNPCRNPWFNPTIHCDGTICPCTFDTDGSMIFGDINKASFQEIWHDRPYRSFRRQFRKDYQAIKLCSDCSLAFGGGFCGVETIAETYFFKSRK</sequence>
<evidence type="ECO:0000256" key="5">
    <source>
        <dbReference type="ARBA" id="ARBA00023004"/>
    </source>
</evidence>
<evidence type="ECO:0000313" key="9">
    <source>
        <dbReference type="Proteomes" id="UP001594351"/>
    </source>
</evidence>
<evidence type="ECO:0000256" key="6">
    <source>
        <dbReference type="ARBA" id="ARBA00023014"/>
    </source>
</evidence>
<dbReference type="CDD" id="cd01335">
    <property type="entry name" value="Radical_SAM"/>
    <property type="match status" value="1"/>
</dbReference>
<dbReference type="EMBL" id="JBHPBY010000347">
    <property type="protein sequence ID" value="MFC1852670.1"/>
    <property type="molecule type" value="Genomic_DNA"/>
</dbReference>
<dbReference type="Pfam" id="PF04055">
    <property type="entry name" value="Radical_SAM"/>
    <property type="match status" value="1"/>
</dbReference>
<comment type="cofactor">
    <cofactor evidence="1">
        <name>[4Fe-4S] cluster</name>
        <dbReference type="ChEBI" id="CHEBI:49883"/>
    </cofactor>
</comment>
<protein>
    <submittedName>
        <fullName evidence="8">Radical SAM protein</fullName>
    </submittedName>
</protein>
<feature type="domain" description="Radical SAM core" evidence="7">
    <location>
        <begin position="59"/>
        <end position="284"/>
    </location>
</feature>
<dbReference type="PANTHER" id="PTHR11228:SF7">
    <property type="entry name" value="PQQA PEPTIDE CYCLASE"/>
    <property type="match status" value="1"/>
</dbReference>
<dbReference type="SFLD" id="SFLDG01387">
    <property type="entry name" value="BtrN-like_SPASM_domain_contain"/>
    <property type="match status" value="1"/>
</dbReference>
<evidence type="ECO:0000313" key="8">
    <source>
        <dbReference type="EMBL" id="MFC1852670.1"/>
    </source>
</evidence>
<dbReference type="InterPro" id="IPR013785">
    <property type="entry name" value="Aldolase_TIM"/>
</dbReference>
<keyword evidence="3" id="KW-0949">S-adenosyl-L-methionine</keyword>
<proteinExistence type="predicted"/>
<dbReference type="InterPro" id="IPR023885">
    <property type="entry name" value="4Fe4S-binding_SPASM_dom"/>
</dbReference>
<keyword evidence="5" id="KW-0408">Iron</keyword>
<keyword evidence="2" id="KW-0004">4Fe-4S</keyword>
<dbReference type="PROSITE" id="PS51918">
    <property type="entry name" value="RADICAL_SAM"/>
    <property type="match status" value="1"/>
</dbReference>
<organism evidence="8 9">
    <name type="scientific">candidate division CSSED10-310 bacterium</name>
    <dbReference type="NCBI Taxonomy" id="2855610"/>
    <lineage>
        <taxon>Bacteria</taxon>
        <taxon>Bacteria division CSSED10-310</taxon>
    </lineage>
</organism>
<evidence type="ECO:0000256" key="4">
    <source>
        <dbReference type="ARBA" id="ARBA00022723"/>
    </source>
</evidence>
<dbReference type="InterPro" id="IPR007197">
    <property type="entry name" value="rSAM"/>
</dbReference>
<keyword evidence="9" id="KW-1185">Reference proteome</keyword>